<dbReference type="WBParaSite" id="ES5_v2.g30902.t1">
    <property type="protein sequence ID" value="ES5_v2.g30902.t1"/>
    <property type="gene ID" value="ES5_v2.g30902"/>
</dbReference>
<dbReference type="Proteomes" id="UP000887579">
    <property type="component" value="Unplaced"/>
</dbReference>
<accession>A0AC34GMI0</accession>
<organism evidence="1 2">
    <name type="scientific">Panagrolaimus sp. ES5</name>
    <dbReference type="NCBI Taxonomy" id="591445"/>
    <lineage>
        <taxon>Eukaryota</taxon>
        <taxon>Metazoa</taxon>
        <taxon>Ecdysozoa</taxon>
        <taxon>Nematoda</taxon>
        <taxon>Chromadorea</taxon>
        <taxon>Rhabditida</taxon>
        <taxon>Tylenchina</taxon>
        <taxon>Panagrolaimomorpha</taxon>
        <taxon>Panagrolaimoidea</taxon>
        <taxon>Panagrolaimidae</taxon>
        <taxon>Panagrolaimus</taxon>
    </lineage>
</organism>
<evidence type="ECO:0000313" key="1">
    <source>
        <dbReference type="Proteomes" id="UP000887579"/>
    </source>
</evidence>
<evidence type="ECO:0000313" key="2">
    <source>
        <dbReference type="WBParaSite" id="ES5_v2.g30902.t1"/>
    </source>
</evidence>
<proteinExistence type="predicted"/>
<sequence>SFAPIPKSDDRFARQNRFGLPSEFPLTSSCSGIVHHLSGLIAYALSPPIYKYIRWDYTACFFVKKQSYITSSKTCFTFITPISFYHLMTRTYDKLLGPIKLNYLKKLTQALTLKYNPIYTLF</sequence>
<name>A0AC34GMI0_9BILA</name>
<reference evidence="2" key="1">
    <citation type="submission" date="2022-11" db="UniProtKB">
        <authorList>
            <consortium name="WormBaseParasite"/>
        </authorList>
    </citation>
    <scope>IDENTIFICATION</scope>
</reference>
<protein>
    <submittedName>
        <fullName evidence="2">Maturase K</fullName>
    </submittedName>
</protein>